<dbReference type="PROSITE" id="PS50949">
    <property type="entry name" value="HTH_GNTR"/>
    <property type="match status" value="1"/>
</dbReference>
<evidence type="ECO:0000256" key="2">
    <source>
        <dbReference type="ARBA" id="ARBA00023125"/>
    </source>
</evidence>
<dbReference type="PANTHER" id="PTHR43537">
    <property type="entry name" value="TRANSCRIPTIONAL REGULATOR, GNTR FAMILY"/>
    <property type="match status" value="1"/>
</dbReference>
<evidence type="ECO:0000259" key="4">
    <source>
        <dbReference type="PROSITE" id="PS50949"/>
    </source>
</evidence>
<dbReference type="CDD" id="cd07377">
    <property type="entry name" value="WHTH_GntR"/>
    <property type="match status" value="1"/>
</dbReference>
<name>A0A495IKS5_9MICO</name>
<comment type="caution">
    <text evidence="5">The sequence shown here is derived from an EMBL/GenBank/DDBJ whole genome shotgun (WGS) entry which is preliminary data.</text>
</comment>
<dbReference type="GO" id="GO:0003700">
    <property type="term" value="F:DNA-binding transcription factor activity"/>
    <property type="evidence" value="ECO:0007669"/>
    <property type="project" value="InterPro"/>
</dbReference>
<keyword evidence="3" id="KW-0804">Transcription</keyword>
<dbReference type="EMBL" id="RBKS01000001">
    <property type="protein sequence ID" value="RKR75725.1"/>
    <property type="molecule type" value="Genomic_DNA"/>
</dbReference>
<dbReference type="InterPro" id="IPR036390">
    <property type="entry name" value="WH_DNA-bd_sf"/>
</dbReference>
<protein>
    <submittedName>
        <fullName evidence="5">DNA-binding GntR family transcriptional regulator</fullName>
    </submittedName>
</protein>
<dbReference type="InterPro" id="IPR036388">
    <property type="entry name" value="WH-like_DNA-bd_sf"/>
</dbReference>
<keyword evidence="6" id="KW-1185">Reference proteome</keyword>
<dbReference type="Proteomes" id="UP000280008">
    <property type="component" value="Unassembled WGS sequence"/>
</dbReference>
<dbReference type="Gene3D" id="1.10.10.10">
    <property type="entry name" value="Winged helix-like DNA-binding domain superfamily/Winged helix DNA-binding domain"/>
    <property type="match status" value="1"/>
</dbReference>
<sequence>MPVPVPNPETQEPRRLLRDVVYEKMFEAIIDGTLELGERLNDDELVRWLGVSRTPVREAIARLAEYGLVDIEANRYTRVVAPSYAEFLDTVHTGYELWSMFVRTGVPALNEADRAFVADVFDKRAAVMDKEGREDIFALSEANNRLLAASGSPIMTRVWAITGPIVALLFQRTGAVGIFPWKEGASFSRDLRDAIKKGDGEKAGDLVAAQPARFGAYLDAVKESGIFPA</sequence>
<dbReference type="PANTHER" id="PTHR43537:SF52">
    <property type="entry name" value="FATTY ACID METABOLISM REGULATOR PROTEIN"/>
    <property type="match status" value="1"/>
</dbReference>
<feature type="domain" description="HTH gntR-type" evidence="4">
    <location>
        <begin position="15"/>
        <end position="82"/>
    </location>
</feature>
<proteinExistence type="predicted"/>
<dbReference type="InterPro" id="IPR000524">
    <property type="entry name" value="Tscrpt_reg_HTH_GntR"/>
</dbReference>
<evidence type="ECO:0000313" key="5">
    <source>
        <dbReference type="EMBL" id="RKR75725.1"/>
    </source>
</evidence>
<dbReference type="SUPFAM" id="SSF46785">
    <property type="entry name" value="Winged helix' DNA-binding domain"/>
    <property type="match status" value="1"/>
</dbReference>
<evidence type="ECO:0000256" key="1">
    <source>
        <dbReference type="ARBA" id="ARBA00023015"/>
    </source>
</evidence>
<organism evidence="5 6">
    <name type="scientific">Frondihabitans australicus</name>
    <dbReference type="NCBI Taxonomy" id="386892"/>
    <lineage>
        <taxon>Bacteria</taxon>
        <taxon>Bacillati</taxon>
        <taxon>Actinomycetota</taxon>
        <taxon>Actinomycetes</taxon>
        <taxon>Micrococcales</taxon>
        <taxon>Microbacteriaceae</taxon>
        <taxon>Frondihabitans</taxon>
    </lineage>
</organism>
<dbReference type="OrthoDB" id="8680240at2"/>
<evidence type="ECO:0000256" key="3">
    <source>
        <dbReference type="ARBA" id="ARBA00023163"/>
    </source>
</evidence>
<accession>A0A495IKS5</accession>
<dbReference type="RefSeq" id="WP_121370489.1">
    <property type="nucleotide sequence ID" value="NZ_RBKS01000001.1"/>
</dbReference>
<dbReference type="GO" id="GO:0003677">
    <property type="term" value="F:DNA binding"/>
    <property type="evidence" value="ECO:0007669"/>
    <property type="project" value="UniProtKB-KW"/>
</dbReference>
<dbReference type="Pfam" id="PF00392">
    <property type="entry name" value="GntR"/>
    <property type="match status" value="1"/>
</dbReference>
<reference evidence="5 6" key="1">
    <citation type="submission" date="2018-10" db="EMBL/GenBank/DDBJ databases">
        <title>Sequencing the genomes of 1000 actinobacteria strains.</title>
        <authorList>
            <person name="Klenk H.-P."/>
        </authorList>
    </citation>
    <scope>NUCLEOTIDE SEQUENCE [LARGE SCALE GENOMIC DNA]</scope>
    <source>
        <strain evidence="5 6">DSM 17894</strain>
    </source>
</reference>
<gene>
    <name evidence="5" type="ORF">C8E83_2878</name>
</gene>
<evidence type="ECO:0000313" key="6">
    <source>
        <dbReference type="Proteomes" id="UP000280008"/>
    </source>
</evidence>
<keyword evidence="2 5" id="KW-0238">DNA-binding</keyword>
<dbReference type="AlphaFoldDB" id="A0A495IKS5"/>
<keyword evidence="1" id="KW-0805">Transcription regulation</keyword>
<dbReference type="SMART" id="SM00345">
    <property type="entry name" value="HTH_GNTR"/>
    <property type="match status" value="1"/>
</dbReference>